<evidence type="ECO:0000313" key="1">
    <source>
        <dbReference type="EMBL" id="RKL04557.1"/>
    </source>
</evidence>
<dbReference type="AlphaFoldDB" id="A0A420QAF6"/>
<name>A0A420QAF6_FUSOX</name>
<gene>
    <name evidence="1" type="ORF">BFJ68_g10950</name>
</gene>
<accession>A0A420QAF6</accession>
<comment type="caution">
    <text evidence="1">The sequence shown here is derived from an EMBL/GenBank/DDBJ whole genome shotgun (WGS) entry which is preliminary data.</text>
</comment>
<dbReference type="Proteomes" id="UP000285860">
    <property type="component" value="Unassembled WGS sequence"/>
</dbReference>
<proteinExistence type="predicted"/>
<dbReference type="EMBL" id="MRCY01000062">
    <property type="protein sequence ID" value="RKL04557.1"/>
    <property type="molecule type" value="Genomic_DNA"/>
</dbReference>
<protein>
    <submittedName>
        <fullName evidence="1">Uncharacterized protein</fullName>
    </submittedName>
</protein>
<reference evidence="1 2" key="1">
    <citation type="journal article" date="2018" name="Sci. Rep.">
        <title>Characterisation of pathogen-specific regions and novel effector candidates in Fusarium oxysporum f. sp. cepae.</title>
        <authorList>
            <person name="Armitage A.D."/>
            <person name="Taylor A."/>
            <person name="Sobczyk M.K."/>
            <person name="Baxter L."/>
            <person name="Greenfield B.P."/>
            <person name="Bates H.J."/>
            <person name="Wilson F."/>
            <person name="Jackson A.C."/>
            <person name="Ott S."/>
            <person name="Harrison R.J."/>
            <person name="Clarkson J.P."/>
        </authorList>
    </citation>
    <scope>NUCLEOTIDE SEQUENCE [LARGE SCALE GENOMIC DNA]</scope>
    <source>
        <strain evidence="1 2">Fo_A28</strain>
    </source>
</reference>
<sequence length="132" mass="15120">MLWVVGEIFDEPTQLLEVATYSLETPELIDCLPLEKSSDCPKAFESEYIISEAEPYRHIAPLTKCLWHSKGLEVYELREDKASIDTFDQSQGPLYENGGIKTCAAHTYNTFRPAMVLFSLMVRRNLLLFELV</sequence>
<organism evidence="1 2">
    <name type="scientific">Fusarium oxysporum</name>
    <name type="common">Fusarium vascular wilt</name>
    <dbReference type="NCBI Taxonomy" id="5507"/>
    <lineage>
        <taxon>Eukaryota</taxon>
        <taxon>Fungi</taxon>
        <taxon>Dikarya</taxon>
        <taxon>Ascomycota</taxon>
        <taxon>Pezizomycotina</taxon>
        <taxon>Sordariomycetes</taxon>
        <taxon>Hypocreomycetidae</taxon>
        <taxon>Hypocreales</taxon>
        <taxon>Nectriaceae</taxon>
        <taxon>Fusarium</taxon>
        <taxon>Fusarium oxysporum species complex</taxon>
    </lineage>
</organism>
<evidence type="ECO:0000313" key="2">
    <source>
        <dbReference type="Proteomes" id="UP000285860"/>
    </source>
</evidence>